<dbReference type="AlphaFoldDB" id="A0A919CC50"/>
<dbReference type="Gene3D" id="3.40.50.150">
    <property type="entry name" value="Vaccinia Virus protein VP39"/>
    <property type="match status" value="1"/>
</dbReference>
<dbReference type="SUPFAM" id="SSF53335">
    <property type="entry name" value="S-adenosyl-L-methionine-dependent methyltransferases"/>
    <property type="match status" value="1"/>
</dbReference>
<dbReference type="InterPro" id="IPR029063">
    <property type="entry name" value="SAM-dependent_MTases_sf"/>
</dbReference>
<feature type="domain" description="Methyltransferase" evidence="2">
    <location>
        <begin position="54"/>
        <end position="120"/>
    </location>
</feature>
<evidence type="ECO:0000313" key="3">
    <source>
        <dbReference type="EMBL" id="GHD04738.1"/>
    </source>
</evidence>
<dbReference type="Proteomes" id="UP000638353">
    <property type="component" value="Unassembled WGS sequence"/>
</dbReference>
<feature type="compositionally biased region" description="Polar residues" evidence="1">
    <location>
        <begin position="142"/>
        <end position="152"/>
    </location>
</feature>
<gene>
    <name evidence="3" type="ORF">GCM10010334_54190</name>
</gene>
<feature type="region of interest" description="Disordered" evidence="1">
    <location>
        <begin position="129"/>
        <end position="152"/>
    </location>
</feature>
<proteinExistence type="predicted"/>
<dbReference type="GO" id="GO:0008168">
    <property type="term" value="F:methyltransferase activity"/>
    <property type="evidence" value="ECO:0007669"/>
    <property type="project" value="UniProtKB-ARBA"/>
</dbReference>
<dbReference type="CDD" id="cd02440">
    <property type="entry name" value="AdoMet_MTases"/>
    <property type="match status" value="1"/>
</dbReference>
<comment type="caution">
    <text evidence="3">The sequence shown here is derived from an EMBL/GenBank/DDBJ whole genome shotgun (WGS) entry which is preliminary data.</text>
</comment>
<dbReference type="InterPro" id="IPR041698">
    <property type="entry name" value="Methyltransf_25"/>
</dbReference>
<evidence type="ECO:0000259" key="2">
    <source>
        <dbReference type="Pfam" id="PF13649"/>
    </source>
</evidence>
<reference evidence="3" key="2">
    <citation type="submission" date="2020-09" db="EMBL/GenBank/DDBJ databases">
        <authorList>
            <person name="Sun Q."/>
            <person name="Ohkuma M."/>
        </authorList>
    </citation>
    <scope>NUCLEOTIDE SEQUENCE</scope>
    <source>
        <strain evidence="3">JCM 4637</strain>
    </source>
</reference>
<protein>
    <recommendedName>
        <fullName evidence="2">Methyltransferase domain-containing protein</fullName>
    </recommendedName>
</protein>
<organism evidence="3 4">
    <name type="scientific">Streptomyces finlayi</name>
    <dbReference type="NCBI Taxonomy" id="67296"/>
    <lineage>
        <taxon>Bacteria</taxon>
        <taxon>Bacillati</taxon>
        <taxon>Actinomycetota</taxon>
        <taxon>Actinomycetes</taxon>
        <taxon>Kitasatosporales</taxon>
        <taxon>Streptomycetaceae</taxon>
        <taxon>Streptomyces</taxon>
    </lineage>
</organism>
<name>A0A919CC50_9ACTN</name>
<accession>A0A919CC50</accession>
<reference evidence="3" key="1">
    <citation type="journal article" date="2014" name="Int. J. Syst. Evol. Microbiol.">
        <title>Complete genome sequence of Corynebacterium casei LMG S-19264T (=DSM 44701T), isolated from a smear-ripened cheese.</title>
        <authorList>
            <consortium name="US DOE Joint Genome Institute (JGI-PGF)"/>
            <person name="Walter F."/>
            <person name="Albersmeier A."/>
            <person name="Kalinowski J."/>
            <person name="Ruckert C."/>
        </authorList>
    </citation>
    <scope>NUCLEOTIDE SEQUENCE</scope>
    <source>
        <strain evidence="3">JCM 4637</strain>
    </source>
</reference>
<evidence type="ECO:0000256" key="1">
    <source>
        <dbReference type="SAM" id="MobiDB-lite"/>
    </source>
</evidence>
<sequence length="152" mass="15448">MTDTSHLTAVRESYDTVAAAYVAQVPAPAQLDPLSRALLAAFAETVRAAGLGPVADLGCGPGKVTAHLADLGVPAFGLDLSPRMVELARAAHPGLRFAVGSMTALPLADRSLAGILAYYSTLPQALGFARAGGPPPPRRTNSRVSSPSSTGS</sequence>
<evidence type="ECO:0000313" key="4">
    <source>
        <dbReference type="Proteomes" id="UP000638353"/>
    </source>
</evidence>
<dbReference type="EMBL" id="BMVC01000011">
    <property type="protein sequence ID" value="GHD04738.1"/>
    <property type="molecule type" value="Genomic_DNA"/>
</dbReference>
<dbReference type="Pfam" id="PF13649">
    <property type="entry name" value="Methyltransf_25"/>
    <property type="match status" value="1"/>
</dbReference>